<reference evidence="2 3" key="1">
    <citation type="journal article" date="2016" name="G3 (Bethesda)">
        <title>First Draft Assembly and Annotation of the Genome of a California Endemic Oak Quercus lobata Nee (Fagaceae).</title>
        <authorList>
            <person name="Sork V.L."/>
            <person name="Fitz-Gibbon S.T."/>
            <person name="Puiu D."/>
            <person name="Crepeau M."/>
            <person name="Gugger P.F."/>
            <person name="Sherman R."/>
            <person name="Stevens K."/>
            <person name="Langley C.H."/>
            <person name="Pellegrini M."/>
            <person name="Salzberg S.L."/>
        </authorList>
    </citation>
    <scope>NUCLEOTIDE SEQUENCE [LARGE SCALE GENOMIC DNA]</scope>
    <source>
        <strain evidence="2 3">cv. SW786</strain>
    </source>
</reference>
<dbReference type="Proteomes" id="UP000594261">
    <property type="component" value="Chromosome 7"/>
</dbReference>
<feature type="region of interest" description="Disordered" evidence="1">
    <location>
        <begin position="15"/>
        <end position="38"/>
    </location>
</feature>
<dbReference type="EMBL" id="LRBV02000007">
    <property type="status" value="NOT_ANNOTATED_CDS"/>
    <property type="molecule type" value="Genomic_DNA"/>
</dbReference>
<keyword evidence="3" id="KW-1185">Reference proteome</keyword>
<dbReference type="InParanoid" id="A0A7N2M3G1"/>
<evidence type="ECO:0000313" key="2">
    <source>
        <dbReference type="EnsemblPlants" id="QL07p012538:mrna"/>
    </source>
</evidence>
<evidence type="ECO:0008006" key="4">
    <source>
        <dbReference type="Google" id="ProtNLM"/>
    </source>
</evidence>
<evidence type="ECO:0000256" key="1">
    <source>
        <dbReference type="SAM" id="MobiDB-lite"/>
    </source>
</evidence>
<dbReference type="EnsemblPlants" id="QL07p012538:mrna">
    <property type="protein sequence ID" value="QL07p012538:mrna"/>
    <property type="gene ID" value="QL07p012538"/>
</dbReference>
<protein>
    <recommendedName>
        <fullName evidence="4">RNase H type-1 domain-containing protein</fullName>
    </recommendedName>
</protein>
<reference evidence="2" key="2">
    <citation type="submission" date="2021-01" db="UniProtKB">
        <authorList>
            <consortium name="EnsemblPlants"/>
        </authorList>
    </citation>
    <scope>IDENTIFICATION</scope>
</reference>
<dbReference type="Gramene" id="QL07p012538:mrna">
    <property type="protein sequence ID" value="QL07p012538:mrna"/>
    <property type="gene ID" value="QL07p012538"/>
</dbReference>
<name>A0A7N2M3G1_QUELO</name>
<evidence type="ECO:0000313" key="3">
    <source>
        <dbReference type="Proteomes" id="UP000594261"/>
    </source>
</evidence>
<organism evidence="2 3">
    <name type="scientific">Quercus lobata</name>
    <name type="common">Valley oak</name>
    <dbReference type="NCBI Taxonomy" id="97700"/>
    <lineage>
        <taxon>Eukaryota</taxon>
        <taxon>Viridiplantae</taxon>
        <taxon>Streptophyta</taxon>
        <taxon>Embryophyta</taxon>
        <taxon>Tracheophyta</taxon>
        <taxon>Spermatophyta</taxon>
        <taxon>Magnoliopsida</taxon>
        <taxon>eudicotyledons</taxon>
        <taxon>Gunneridae</taxon>
        <taxon>Pentapetalae</taxon>
        <taxon>rosids</taxon>
        <taxon>fabids</taxon>
        <taxon>Fagales</taxon>
        <taxon>Fagaceae</taxon>
        <taxon>Quercus</taxon>
    </lineage>
</organism>
<proteinExistence type="predicted"/>
<feature type="compositionally biased region" description="Polar residues" evidence="1">
    <location>
        <begin position="15"/>
        <end position="26"/>
    </location>
</feature>
<dbReference type="AlphaFoldDB" id="A0A7N2M3G1"/>
<accession>A0A7N2M3G1</accession>
<sequence>MAFLTESYGSIHLQENTTYQEASQENQKQDHNSRHQPSQLLTHHDWQILIKVAAYKNRRSKRSGYAYEAIKLDGRTLLKGGASCGRKLYYLAVQDALVEAILKAKELGFSRILTPSNSRRLEHVCNHL</sequence>